<organism evidence="1 2">
    <name type="scientific">Choiromyces venosus 120613-1</name>
    <dbReference type="NCBI Taxonomy" id="1336337"/>
    <lineage>
        <taxon>Eukaryota</taxon>
        <taxon>Fungi</taxon>
        <taxon>Dikarya</taxon>
        <taxon>Ascomycota</taxon>
        <taxon>Pezizomycotina</taxon>
        <taxon>Pezizomycetes</taxon>
        <taxon>Pezizales</taxon>
        <taxon>Tuberaceae</taxon>
        <taxon>Choiromyces</taxon>
    </lineage>
</organism>
<name>A0A3N4J8L6_9PEZI</name>
<keyword evidence="2" id="KW-1185">Reference proteome</keyword>
<dbReference type="AlphaFoldDB" id="A0A3N4J8L6"/>
<dbReference type="EMBL" id="ML120435">
    <property type="protein sequence ID" value="RPA94633.1"/>
    <property type="molecule type" value="Genomic_DNA"/>
</dbReference>
<evidence type="ECO:0000313" key="1">
    <source>
        <dbReference type="EMBL" id="RPA94633.1"/>
    </source>
</evidence>
<protein>
    <submittedName>
        <fullName evidence="1">Uncharacterized protein</fullName>
    </submittedName>
</protein>
<dbReference type="Proteomes" id="UP000276215">
    <property type="component" value="Unassembled WGS sequence"/>
</dbReference>
<reference evidence="1 2" key="1">
    <citation type="journal article" date="2018" name="Nat. Ecol. Evol.">
        <title>Pezizomycetes genomes reveal the molecular basis of ectomycorrhizal truffle lifestyle.</title>
        <authorList>
            <person name="Murat C."/>
            <person name="Payen T."/>
            <person name="Noel B."/>
            <person name="Kuo A."/>
            <person name="Morin E."/>
            <person name="Chen J."/>
            <person name="Kohler A."/>
            <person name="Krizsan K."/>
            <person name="Balestrini R."/>
            <person name="Da Silva C."/>
            <person name="Montanini B."/>
            <person name="Hainaut M."/>
            <person name="Levati E."/>
            <person name="Barry K.W."/>
            <person name="Belfiori B."/>
            <person name="Cichocki N."/>
            <person name="Clum A."/>
            <person name="Dockter R.B."/>
            <person name="Fauchery L."/>
            <person name="Guy J."/>
            <person name="Iotti M."/>
            <person name="Le Tacon F."/>
            <person name="Lindquist E.A."/>
            <person name="Lipzen A."/>
            <person name="Malagnac F."/>
            <person name="Mello A."/>
            <person name="Molinier V."/>
            <person name="Miyauchi S."/>
            <person name="Poulain J."/>
            <person name="Riccioni C."/>
            <person name="Rubini A."/>
            <person name="Sitrit Y."/>
            <person name="Splivallo R."/>
            <person name="Traeger S."/>
            <person name="Wang M."/>
            <person name="Zifcakova L."/>
            <person name="Wipf D."/>
            <person name="Zambonelli A."/>
            <person name="Paolocci F."/>
            <person name="Nowrousian M."/>
            <person name="Ottonello S."/>
            <person name="Baldrian P."/>
            <person name="Spatafora J.W."/>
            <person name="Henrissat B."/>
            <person name="Nagy L.G."/>
            <person name="Aury J.M."/>
            <person name="Wincker P."/>
            <person name="Grigoriev I.V."/>
            <person name="Bonfante P."/>
            <person name="Martin F.M."/>
        </authorList>
    </citation>
    <scope>NUCLEOTIDE SEQUENCE [LARGE SCALE GENOMIC DNA]</scope>
    <source>
        <strain evidence="1 2">120613-1</strain>
    </source>
</reference>
<evidence type="ECO:0000313" key="2">
    <source>
        <dbReference type="Proteomes" id="UP000276215"/>
    </source>
</evidence>
<accession>A0A3N4J8L6</accession>
<sequence>MNETLADIDIATSLYDHIIFHTSLLLEYILEMYPTMYNNSGKEREKYLLKNASRLLE</sequence>
<gene>
    <name evidence="1" type="ORF">L873DRAFT_1416854</name>
</gene>
<proteinExistence type="predicted"/>